<keyword evidence="2" id="KW-1185">Reference proteome</keyword>
<dbReference type="Proteomes" id="UP000230423">
    <property type="component" value="Unassembled WGS sequence"/>
</dbReference>
<proteinExistence type="predicted"/>
<dbReference type="OrthoDB" id="2016285at2759"/>
<reference evidence="1 2" key="1">
    <citation type="submission" date="2015-09" db="EMBL/GenBank/DDBJ databases">
        <title>Draft genome of the parasitic nematode Teladorsagia circumcincta isolate WARC Sus (inbred).</title>
        <authorList>
            <person name="Mitreva M."/>
        </authorList>
    </citation>
    <scope>NUCLEOTIDE SEQUENCE [LARGE SCALE GENOMIC DNA]</scope>
    <source>
        <strain evidence="1 2">S</strain>
    </source>
</reference>
<evidence type="ECO:0000313" key="2">
    <source>
        <dbReference type="Proteomes" id="UP000230423"/>
    </source>
</evidence>
<dbReference type="SUPFAM" id="SSF53335">
    <property type="entry name" value="S-adenosyl-L-methionine-dependent methyltransferases"/>
    <property type="match status" value="1"/>
</dbReference>
<organism evidence="1 2">
    <name type="scientific">Teladorsagia circumcincta</name>
    <name type="common">Brown stomach worm</name>
    <name type="synonym">Ostertagia circumcincta</name>
    <dbReference type="NCBI Taxonomy" id="45464"/>
    <lineage>
        <taxon>Eukaryota</taxon>
        <taxon>Metazoa</taxon>
        <taxon>Ecdysozoa</taxon>
        <taxon>Nematoda</taxon>
        <taxon>Chromadorea</taxon>
        <taxon>Rhabditida</taxon>
        <taxon>Rhabditina</taxon>
        <taxon>Rhabditomorpha</taxon>
        <taxon>Strongyloidea</taxon>
        <taxon>Trichostrongylidae</taxon>
        <taxon>Teladorsagia</taxon>
    </lineage>
</organism>
<sequence length="139" mass="15692">MAKKWFSLETDKLFQVIIGDGVEYLRQSVRKGRRFDAIVLDACFIEAHDDIHCPSSVFLNTEAIQDMAKLIGDQGVLIVNVVPNSNYPANVVGKVKALFLKSFKYFKETHVEGTSNYVLTFTQFKHKELYAELSKIAGS</sequence>
<evidence type="ECO:0008006" key="3">
    <source>
        <dbReference type="Google" id="ProtNLM"/>
    </source>
</evidence>
<gene>
    <name evidence="1" type="ORF">TELCIR_12489</name>
</gene>
<dbReference type="InterPro" id="IPR029063">
    <property type="entry name" value="SAM-dependent_MTases_sf"/>
</dbReference>
<evidence type="ECO:0000313" key="1">
    <source>
        <dbReference type="EMBL" id="PIO65821.1"/>
    </source>
</evidence>
<name>A0A2G9U6C3_TELCI</name>
<dbReference type="Gene3D" id="3.40.50.150">
    <property type="entry name" value="Vaccinia Virus protein VP39"/>
    <property type="match status" value="1"/>
</dbReference>
<accession>A0A2G9U6C3</accession>
<dbReference type="EMBL" id="KZ348700">
    <property type="protein sequence ID" value="PIO65821.1"/>
    <property type="molecule type" value="Genomic_DNA"/>
</dbReference>
<dbReference type="AlphaFoldDB" id="A0A2G9U6C3"/>
<protein>
    <recommendedName>
        <fullName evidence="3">PABS domain-containing protein</fullName>
    </recommendedName>
</protein>